<dbReference type="EMBL" id="MU128975">
    <property type="protein sequence ID" value="KAF9513207.1"/>
    <property type="molecule type" value="Genomic_DNA"/>
</dbReference>
<proteinExistence type="predicted"/>
<organism evidence="2 3">
    <name type="scientific">Hydnum rufescens UP504</name>
    <dbReference type="NCBI Taxonomy" id="1448309"/>
    <lineage>
        <taxon>Eukaryota</taxon>
        <taxon>Fungi</taxon>
        <taxon>Dikarya</taxon>
        <taxon>Basidiomycota</taxon>
        <taxon>Agaricomycotina</taxon>
        <taxon>Agaricomycetes</taxon>
        <taxon>Cantharellales</taxon>
        <taxon>Hydnaceae</taxon>
        <taxon>Hydnum</taxon>
    </lineage>
</organism>
<accession>A0A9P6AWG5</accession>
<dbReference type="Proteomes" id="UP000886523">
    <property type="component" value="Unassembled WGS sequence"/>
</dbReference>
<keyword evidence="3" id="KW-1185">Reference proteome</keyword>
<protein>
    <submittedName>
        <fullName evidence="2">Uncharacterized protein</fullName>
    </submittedName>
</protein>
<feature type="region of interest" description="Disordered" evidence="1">
    <location>
        <begin position="217"/>
        <end position="242"/>
    </location>
</feature>
<gene>
    <name evidence="2" type="ORF">BS47DRAFT_1393456</name>
</gene>
<dbReference type="AlphaFoldDB" id="A0A9P6AWG5"/>
<evidence type="ECO:0000313" key="3">
    <source>
        <dbReference type="Proteomes" id="UP000886523"/>
    </source>
</evidence>
<comment type="caution">
    <text evidence="2">The sequence shown here is derived from an EMBL/GenBank/DDBJ whole genome shotgun (WGS) entry which is preliminary data.</text>
</comment>
<reference evidence="2" key="1">
    <citation type="journal article" date="2020" name="Nat. Commun.">
        <title>Large-scale genome sequencing of mycorrhizal fungi provides insights into the early evolution of symbiotic traits.</title>
        <authorList>
            <person name="Miyauchi S."/>
            <person name="Kiss E."/>
            <person name="Kuo A."/>
            <person name="Drula E."/>
            <person name="Kohler A."/>
            <person name="Sanchez-Garcia M."/>
            <person name="Morin E."/>
            <person name="Andreopoulos B."/>
            <person name="Barry K.W."/>
            <person name="Bonito G."/>
            <person name="Buee M."/>
            <person name="Carver A."/>
            <person name="Chen C."/>
            <person name="Cichocki N."/>
            <person name="Clum A."/>
            <person name="Culley D."/>
            <person name="Crous P.W."/>
            <person name="Fauchery L."/>
            <person name="Girlanda M."/>
            <person name="Hayes R.D."/>
            <person name="Keri Z."/>
            <person name="LaButti K."/>
            <person name="Lipzen A."/>
            <person name="Lombard V."/>
            <person name="Magnuson J."/>
            <person name="Maillard F."/>
            <person name="Murat C."/>
            <person name="Nolan M."/>
            <person name="Ohm R.A."/>
            <person name="Pangilinan J."/>
            <person name="Pereira M.F."/>
            <person name="Perotto S."/>
            <person name="Peter M."/>
            <person name="Pfister S."/>
            <person name="Riley R."/>
            <person name="Sitrit Y."/>
            <person name="Stielow J.B."/>
            <person name="Szollosi G."/>
            <person name="Zifcakova L."/>
            <person name="Stursova M."/>
            <person name="Spatafora J.W."/>
            <person name="Tedersoo L."/>
            <person name="Vaario L.M."/>
            <person name="Yamada A."/>
            <person name="Yan M."/>
            <person name="Wang P."/>
            <person name="Xu J."/>
            <person name="Bruns T."/>
            <person name="Baldrian P."/>
            <person name="Vilgalys R."/>
            <person name="Dunand C."/>
            <person name="Henrissat B."/>
            <person name="Grigoriev I.V."/>
            <person name="Hibbett D."/>
            <person name="Nagy L.G."/>
            <person name="Martin F.M."/>
        </authorList>
    </citation>
    <scope>NUCLEOTIDE SEQUENCE</scope>
    <source>
        <strain evidence="2">UP504</strain>
    </source>
</reference>
<name>A0A9P6AWG5_9AGAM</name>
<sequence>MSTPSEGTQSSSNEACASAQPVDQEMLHCRALLVSIANSVRCEQGTNAAADMCLINTSLYHLAYNLDIESLTFTNTIVRVDCPGQPTVYKPNVEFCLTLLQCGHILQDSAAEMAKHYFLTVLDPYLFDPGNVLSIHLEAGVASENKVSQLAALALHRLCSGLKVIAQIQSVDENESVAYTTNSNAQGYATRVLEDTSRTVSPLAAYSVHENELAWHNQEAPTPRTLISDEGTQLPQPRFETR</sequence>
<evidence type="ECO:0000313" key="2">
    <source>
        <dbReference type="EMBL" id="KAF9513207.1"/>
    </source>
</evidence>
<evidence type="ECO:0000256" key="1">
    <source>
        <dbReference type="SAM" id="MobiDB-lite"/>
    </source>
</evidence>